<dbReference type="HAMAP" id="MF_01972">
    <property type="entry name" value="T23O"/>
    <property type="match status" value="1"/>
</dbReference>
<sequence length="760" mass="86847">MSCPFGFGVSEVGSSADDGANGSLNEDAPASSKGVHSAAPTSVEHPKQVFSGVAYDRRLHELDQDYFPGIGSICLEQSRRIVEHDRPLRVLPEPPLRPEELNQGYWRDVEDEELCVDADEAEGTPEPVRAPGVATAQEAQTEIEASAFASSSSTGDVWTFFRPDNQAEGDGGSVPVPNCLEMPDKRLHLTQDPEKSDLKFRSTCGAGSRLNPMERLGVVPSTHHDDTNFPCRRDGARKADALECSSITESEHSLVTERTWQGGLCGDYEPRTTSERHSDRWIQNEHLPESRNRGSLRRLARTPNWRRDAVDASWPPRNGASIGTSRTFHDEKEKADELEPEPKTVQPGYQKHVVIPSNTVLELAACPEPEMELPTEQRGTAYIRQRKGRPLYYSAYLKLDRLLSCQEPISWRFGDRAHDEMLFITIHQVYELWFKQLLYELDSLRSLFLQDVATSNEGAAHWRVSTDANRMMNLALHRLDRMVEIQRLLVEQIRVLETMTPQEFLTFRDYLFPASGFQSWQYRLLEVKLGVRAEQRVSNHWKLHLSEEHQAILSNAEQEPSLFDLINQWLERLPFVVTTEADFNFWDAYQRATERMLALDRAFIDREIHAGADRARAYRELSRMRNLFRSVYVEEIHQEMVERGQRRMSFQAMAAALLIMLYERGAPYLQLPHRVLRRLLDLDEGMAQWRFRHVQLVSRMIGSKTGTGGSLGVHYLMLTLESSRVFTDLGNMAALLIPERLLPDLPGKLRHQLEYAWTQG</sequence>
<name>A0A7J7IGX6_9RHOD</name>
<accession>A0A7J7IGX6</accession>
<dbReference type="InterPro" id="IPR037217">
    <property type="entry name" value="Trp/Indoleamine_2_3_dOase-like"/>
</dbReference>
<feature type="compositionally biased region" description="Basic and acidic residues" evidence="2">
    <location>
        <begin position="327"/>
        <end position="342"/>
    </location>
</feature>
<keyword evidence="1" id="KW-0823">Tryptophan catabolism</keyword>
<dbReference type="GO" id="GO:0019441">
    <property type="term" value="P:L-tryptophan catabolic process to kynurenine"/>
    <property type="evidence" value="ECO:0007669"/>
    <property type="project" value="UniProtKB-UniRule"/>
</dbReference>
<dbReference type="InterPro" id="IPR004981">
    <property type="entry name" value="Trp_2_3_dOase"/>
</dbReference>
<dbReference type="UniPathway" id="UPA00333">
    <property type="reaction ID" value="UER00453"/>
</dbReference>
<comment type="subunit">
    <text evidence="1">Homotetramer. Dimer of dimers.</text>
</comment>
<reference evidence="3 4" key="1">
    <citation type="journal article" date="2020" name="J. Phycol.">
        <title>Comparative genome analysis reveals Cyanidiococcus gen. nov., a new extremophilic red algal genus sister to Cyanidioschyzon (Cyanidioschyzonaceae, Rhodophyta).</title>
        <authorList>
            <person name="Liu S.-L."/>
            <person name="Chiang Y.-R."/>
            <person name="Yoon H.S."/>
            <person name="Fu H.-Y."/>
        </authorList>
    </citation>
    <scope>NUCLEOTIDE SEQUENCE [LARGE SCALE GENOMIC DNA]</scope>
    <source>
        <strain evidence="3 4">THAL066</strain>
    </source>
</reference>
<comment type="pathway">
    <text evidence="1">Amino-acid degradation; L-tryptophan degradation via kynurenine pathway; L-kynurenine from L-tryptophan: step 1/2.</text>
</comment>
<keyword evidence="1" id="KW-0560">Oxidoreductase</keyword>
<comment type="similarity">
    <text evidence="1">Belongs to the tryptophan 2,3-dioxygenase family.</text>
</comment>
<dbReference type="EMBL" id="VWRR01000012">
    <property type="protein sequence ID" value="KAF6002000.1"/>
    <property type="molecule type" value="Genomic_DNA"/>
</dbReference>
<dbReference type="EC" id="1.13.11.11" evidence="1"/>
<proteinExistence type="inferred from homology"/>
<gene>
    <name evidence="3" type="primary">TDO2</name>
    <name evidence="3" type="ORF">F1559_002989</name>
</gene>
<organism evidence="3 4">
    <name type="scientific">Cyanidiococcus yangmingshanensis</name>
    <dbReference type="NCBI Taxonomy" id="2690220"/>
    <lineage>
        <taxon>Eukaryota</taxon>
        <taxon>Rhodophyta</taxon>
        <taxon>Bangiophyceae</taxon>
        <taxon>Cyanidiales</taxon>
        <taxon>Cyanidiaceae</taxon>
        <taxon>Cyanidiococcus</taxon>
    </lineage>
</organism>
<dbReference type="PANTHER" id="PTHR10138">
    <property type="entry name" value="TRYPTOPHAN 2,3-DIOXYGENASE"/>
    <property type="match status" value="1"/>
</dbReference>
<dbReference type="OrthoDB" id="447477at2759"/>
<comment type="caution">
    <text evidence="3">The sequence shown here is derived from an EMBL/GenBank/DDBJ whole genome shotgun (WGS) entry which is preliminary data.</text>
</comment>
<dbReference type="Pfam" id="PF03301">
    <property type="entry name" value="Trp_dioxygenase"/>
    <property type="match status" value="1"/>
</dbReference>
<keyword evidence="1" id="KW-0479">Metal-binding</keyword>
<evidence type="ECO:0000313" key="4">
    <source>
        <dbReference type="Proteomes" id="UP000530660"/>
    </source>
</evidence>
<dbReference type="SUPFAM" id="SSF140959">
    <property type="entry name" value="Indolic compounds 2,3-dioxygenase-like"/>
    <property type="match status" value="1"/>
</dbReference>
<evidence type="ECO:0000256" key="2">
    <source>
        <dbReference type="SAM" id="MobiDB-lite"/>
    </source>
</evidence>
<dbReference type="GO" id="GO:0004833">
    <property type="term" value="F:L-tryptophan 2,3-dioxygenase activity"/>
    <property type="evidence" value="ECO:0007669"/>
    <property type="project" value="UniProtKB-UniRule"/>
</dbReference>
<keyword evidence="1" id="KW-0223">Dioxygenase</keyword>
<dbReference type="AlphaFoldDB" id="A0A7J7IGX6"/>
<dbReference type="Gene3D" id="1.20.58.480">
    <property type="match status" value="1"/>
</dbReference>
<protein>
    <recommendedName>
        <fullName evidence="1">Tryptophan 2,3-dioxygenase</fullName>
        <shortName evidence="1">TDO</shortName>
        <ecNumber evidence="1">1.13.11.11</ecNumber>
    </recommendedName>
    <alternativeName>
        <fullName evidence="1">Tryptamin 2,3-dioxygenase</fullName>
    </alternativeName>
    <alternativeName>
        <fullName evidence="1">Tryptophan oxygenase</fullName>
        <shortName evidence="1">TO</shortName>
        <shortName evidence="1">TRPO</shortName>
    </alternativeName>
    <alternativeName>
        <fullName evidence="1">Tryptophan pyrrolase</fullName>
    </alternativeName>
    <alternativeName>
        <fullName evidence="1">Tryptophanase</fullName>
    </alternativeName>
</protein>
<keyword evidence="4" id="KW-1185">Reference proteome</keyword>
<comment type="catalytic activity">
    <reaction evidence="1">
        <text>L-tryptophan + O2 = N-formyl-L-kynurenine</text>
        <dbReference type="Rhea" id="RHEA:24536"/>
        <dbReference type="ChEBI" id="CHEBI:15379"/>
        <dbReference type="ChEBI" id="CHEBI:57912"/>
        <dbReference type="ChEBI" id="CHEBI:58629"/>
        <dbReference type="EC" id="1.13.11.11"/>
    </reaction>
</comment>
<feature type="region of interest" description="Disordered" evidence="2">
    <location>
        <begin position="1"/>
        <end position="44"/>
    </location>
</feature>
<comment type="function">
    <text evidence="1">Heme-dependent dioxygenase that catalyzes the oxidative cleavage of the L-tryptophan (L-Trp) pyrrole ring and converts L-tryptophan to N-formyl-L-kynurenine. Catalyzes the oxidative cleavage of the indole moiety.</text>
</comment>
<feature type="region of interest" description="Disordered" evidence="2">
    <location>
        <begin position="309"/>
        <end position="345"/>
    </location>
</feature>
<dbReference type="PANTHER" id="PTHR10138:SF0">
    <property type="entry name" value="TRYPTOPHAN 2,3-DIOXYGENASE"/>
    <property type="match status" value="1"/>
</dbReference>
<comment type="caution">
    <text evidence="1">Lacks conserved residue(s) required for the propagation of feature annotation.</text>
</comment>
<dbReference type="GO" id="GO:0020037">
    <property type="term" value="F:heme binding"/>
    <property type="evidence" value="ECO:0007669"/>
    <property type="project" value="UniProtKB-UniRule"/>
</dbReference>
<comment type="cofactor">
    <cofactor evidence="1">
        <name>heme</name>
        <dbReference type="ChEBI" id="CHEBI:30413"/>
    </cofactor>
    <text evidence="1">Binds 1 heme group per subunit.</text>
</comment>
<evidence type="ECO:0000313" key="3">
    <source>
        <dbReference type="EMBL" id="KAF6002000.1"/>
    </source>
</evidence>
<dbReference type="Gene3D" id="1.10.287.3810">
    <property type="match status" value="1"/>
</dbReference>
<dbReference type="GO" id="GO:0046872">
    <property type="term" value="F:metal ion binding"/>
    <property type="evidence" value="ECO:0007669"/>
    <property type="project" value="UniProtKB-KW"/>
</dbReference>
<keyword evidence="1" id="KW-0349">Heme</keyword>
<keyword evidence="1" id="KW-0408">Iron</keyword>
<evidence type="ECO:0000256" key="1">
    <source>
        <dbReference type="HAMAP-Rule" id="MF_03020"/>
    </source>
</evidence>
<dbReference type="GO" id="GO:0019442">
    <property type="term" value="P:L-tryptophan catabolic process to acetyl-CoA"/>
    <property type="evidence" value="ECO:0007669"/>
    <property type="project" value="TreeGrafter"/>
</dbReference>
<dbReference type="Proteomes" id="UP000530660">
    <property type="component" value="Unassembled WGS sequence"/>
</dbReference>